<protein>
    <submittedName>
        <fullName evidence="2">Uncharacterized protein</fullName>
    </submittedName>
</protein>
<accession>A0ABT3Q698</accession>
<dbReference type="RefSeq" id="WP_166120638.1">
    <property type="nucleotide sequence ID" value="NZ_JAPIUX010000003.1"/>
</dbReference>
<organism evidence="2 3">
    <name type="scientific">Acetobacter farinalis</name>
    <dbReference type="NCBI Taxonomy" id="1260984"/>
    <lineage>
        <taxon>Bacteria</taxon>
        <taxon>Pseudomonadati</taxon>
        <taxon>Pseudomonadota</taxon>
        <taxon>Alphaproteobacteria</taxon>
        <taxon>Acetobacterales</taxon>
        <taxon>Acetobacteraceae</taxon>
        <taxon>Acetobacter</taxon>
    </lineage>
</organism>
<proteinExistence type="predicted"/>
<keyword evidence="3" id="KW-1185">Reference proteome</keyword>
<sequence>MLFLEVAAAGLAVSATAFGIFLHFWNKRKLADLEAEILKLQEKGIHIGMDTLLQTVSAKPEPEKV</sequence>
<keyword evidence="1" id="KW-1133">Transmembrane helix</keyword>
<keyword evidence="1" id="KW-0472">Membrane</keyword>
<gene>
    <name evidence="2" type="ORF">OQ252_05275</name>
</gene>
<evidence type="ECO:0000313" key="3">
    <source>
        <dbReference type="Proteomes" id="UP001526446"/>
    </source>
</evidence>
<keyword evidence="1" id="KW-0812">Transmembrane</keyword>
<feature type="transmembrane region" description="Helical" evidence="1">
    <location>
        <begin position="6"/>
        <end position="25"/>
    </location>
</feature>
<name>A0ABT3Q698_9PROT</name>
<dbReference type="Proteomes" id="UP001526446">
    <property type="component" value="Unassembled WGS sequence"/>
</dbReference>
<evidence type="ECO:0000256" key="1">
    <source>
        <dbReference type="SAM" id="Phobius"/>
    </source>
</evidence>
<evidence type="ECO:0000313" key="2">
    <source>
        <dbReference type="EMBL" id="MCX2560814.1"/>
    </source>
</evidence>
<dbReference type="EMBL" id="JAPIUX010000003">
    <property type="protein sequence ID" value="MCX2560814.1"/>
    <property type="molecule type" value="Genomic_DNA"/>
</dbReference>
<comment type="caution">
    <text evidence="2">The sequence shown here is derived from an EMBL/GenBank/DDBJ whole genome shotgun (WGS) entry which is preliminary data.</text>
</comment>
<reference evidence="2 3" key="1">
    <citation type="submission" date="2022-11" db="EMBL/GenBank/DDBJ databases">
        <title>Genome sequencing of Acetobacter type strain.</title>
        <authorList>
            <person name="Heo J."/>
            <person name="Lee D."/>
            <person name="Han B.-H."/>
            <person name="Hong S.-B."/>
            <person name="Kwon S.-W."/>
        </authorList>
    </citation>
    <scope>NUCLEOTIDE SEQUENCE [LARGE SCALE GENOMIC DNA]</scope>
    <source>
        <strain evidence="2 3">KACC 21251</strain>
    </source>
</reference>